<protein>
    <submittedName>
        <fullName evidence="1">Uncharacterized protein</fullName>
    </submittedName>
</protein>
<reference evidence="1" key="1">
    <citation type="journal article" date="2023" name="IMA Fungus">
        <title>Comparative genomic study of the Penicillium genus elucidates a diverse pangenome and 15 lateral gene transfer events.</title>
        <authorList>
            <person name="Petersen C."/>
            <person name="Sorensen T."/>
            <person name="Nielsen M.R."/>
            <person name="Sondergaard T.E."/>
            <person name="Sorensen J.L."/>
            <person name="Fitzpatrick D.A."/>
            <person name="Frisvad J.C."/>
            <person name="Nielsen K.L."/>
        </authorList>
    </citation>
    <scope>NUCLEOTIDE SEQUENCE</scope>
    <source>
        <strain evidence="1">IBT 12815</strain>
    </source>
</reference>
<keyword evidence="2" id="KW-1185">Reference proteome</keyword>
<proteinExistence type="predicted"/>
<dbReference type="AlphaFoldDB" id="A0AAD6H584"/>
<dbReference type="GeneID" id="81587774"/>
<comment type="caution">
    <text evidence="1">The sequence shown here is derived from an EMBL/GenBank/DDBJ whole genome shotgun (WGS) entry which is preliminary data.</text>
</comment>
<dbReference type="Proteomes" id="UP001213799">
    <property type="component" value="Unassembled WGS sequence"/>
</dbReference>
<dbReference type="EMBL" id="JAQJAE010000003">
    <property type="protein sequence ID" value="KAJ5603519.1"/>
    <property type="molecule type" value="Genomic_DNA"/>
</dbReference>
<dbReference type="RefSeq" id="XP_056753317.1">
    <property type="nucleotide sequence ID" value="XM_056897532.1"/>
</dbReference>
<gene>
    <name evidence="1" type="ORF">N7537_006475</name>
</gene>
<name>A0AAD6H584_9EURO</name>
<reference evidence="1" key="2">
    <citation type="submission" date="2023-01" db="EMBL/GenBank/DDBJ databases">
        <authorList>
            <person name="Petersen C."/>
        </authorList>
    </citation>
    <scope>NUCLEOTIDE SEQUENCE</scope>
    <source>
        <strain evidence="1">IBT 12815</strain>
    </source>
</reference>
<evidence type="ECO:0000313" key="1">
    <source>
        <dbReference type="EMBL" id="KAJ5603519.1"/>
    </source>
</evidence>
<sequence length="91" mass="9994">MGCFPALLSLRTFPFPFSLQSSRSPPFQSHIIKIRFSSALFVALSASLAVAVPVSSGTEAAAEWFDKAYSEKRSPKEDAAAEWFDKAYESN</sequence>
<organism evidence="1 2">
    <name type="scientific">Penicillium hordei</name>
    <dbReference type="NCBI Taxonomy" id="40994"/>
    <lineage>
        <taxon>Eukaryota</taxon>
        <taxon>Fungi</taxon>
        <taxon>Dikarya</taxon>
        <taxon>Ascomycota</taxon>
        <taxon>Pezizomycotina</taxon>
        <taxon>Eurotiomycetes</taxon>
        <taxon>Eurotiomycetidae</taxon>
        <taxon>Eurotiales</taxon>
        <taxon>Aspergillaceae</taxon>
        <taxon>Penicillium</taxon>
    </lineage>
</organism>
<evidence type="ECO:0000313" key="2">
    <source>
        <dbReference type="Proteomes" id="UP001213799"/>
    </source>
</evidence>
<accession>A0AAD6H584</accession>